<evidence type="ECO:0000313" key="7">
    <source>
        <dbReference type="EMBL" id="SFQ44606.1"/>
    </source>
</evidence>
<feature type="transmembrane region" description="Helical" evidence="5">
    <location>
        <begin position="21"/>
        <end position="40"/>
    </location>
</feature>
<evidence type="ECO:0000313" key="8">
    <source>
        <dbReference type="Proteomes" id="UP000199136"/>
    </source>
</evidence>
<feature type="transmembrane region" description="Helical" evidence="5">
    <location>
        <begin position="253"/>
        <end position="278"/>
    </location>
</feature>
<evidence type="ECO:0000256" key="2">
    <source>
        <dbReference type="ARBA" id="ARBA00022692"/>
    </source>
</evidence>
<comment type="subcellular location">
    <subcellularLocation>
        <location evidence="1">Membrane</location>
        <topology evidence="1">Multi-pass membrane protein</topology>
    </subcellularLocation>
</comment>
<feature type="transmembrane region" description="Helical" evidence="5">
    <location>
        <begin position="321"/>
        <end position="342"/>
    </location>
</feature>
<feature type="transmembrane region" description="Helical" evidence="5">
    <location>
        <begin position="46"/>
        <end position="63"/>
    </location>
</feature>
<dbReference type="AlphaFoldDB" id="A0A1I5YK45"/>
<keyword evidence="4 5" id="KW-0472">Membrane</keyword>
<dbReference type="GO" id="GO:0016020">
    <property type="term" value="C:membrane"/>
    <property type="evidence" value="ECO:0007669"/>
    <property type="project" value="UniProtKB-SubCell"/>
</dbReference>
<evidence type="ECO:0000256" key="5">
    <source>
        <dbReference type="SAM" id="Phobius"/>
    </source>
</evidence>
<name>A0A1I5YK45_9LACT</name>
<feature type="transmembrane region" description="Helical" evidence="5">
    <location>
        <begin position="72"/>
        <end position="88"/>
    </location>
</feature>
<evidence type="ECO:0000256" key="1">
    <source>
        <dbReference type="ARBA" id="ARBA00004141"/>
    </source>
</evidence>
<dbReference type="Pfam" id="PF13515">
    <property type="entry name" value="FUSC_2"/>
    <property type="match status" value="1"/>
</dbReference>
<feature type="transmembrane region" description="Helical" evidence="5">
    <location>
        <begin position="290"/>
        <end position="309"/>
    </location>
</feature>
<feature type="domain" description="Integral membrane bound transporter" evidence="6">
    <location>
        <begin position="209"/>
        <end position="333"/>
    </location>
</feature>
<evidence type="ECO:0000259" key="6">
    <source>
        <dbReference type="Pfam" id="PF13515"/>
    </source>
</evidence>
<evidence type="ECO:0000256" key="4">
    <source>
        <dbReference type="ARBA" id="ARBA00023136"/>
    </source>
</evidence>
<feature type="transmembrane region" description="Helical" evidence="5">
    <location>
        <begin position="195"/>
        <end position="216"/>
    </location>
</feature>
<keyword evidence="2 5" id="KW-0812">Transmembrane</keyword>
<feature type="transmembrane region" description="Helical" evidence="5">
    <location>
        <begin position="144"/>
        <end position="165"/>
    </location>
</feature>
<sequence length="355" mass="38449">MNKISLAFKDLLKIKETEDSILRVLGAGVTTGIMLLLGYVSGNMQIGTFGALGAFAFLYYLPIPNKQLIKRIFRVGLCMTTGFFLGALSTFVPWVIPITMSLISLAGFIVFRVLHAPRPGAFFIIMVSSMATGTSLDFSGIAAATAYVALGVAASIGVAVIVRIAHRKLSGVEVSIENSSFNERWRHALTHDSRLLLSSIHHACIIFFATYIGMALGLGNPYWVTISCAAVLQGSELIAIFQRNVQRIVGGMVGLLVGIVLFSFDLNVISTITIIVILNVFVEYAMVRNYAIANFFTNPLSLLLANLSSGAFVNDLVSYRFFGLVLGSMIAFIGAALISYALRLYDGEMNSVKKK</sequence>
<keyword evidence="3 5" id="KW-1133">Transmembrane helix</keyword>
<dbReference type="InterPro" id="IPR049453">
    <property type="entry name" value="Memb_transporter_dom"/>
</dbReference>
<keyword evidence="8" id="KW-1185">Reference proteome</keyword>
<feature type="transmembrane region" description="Helical" evidence="5">
    <location>
        <begin position="222"/>
        <end position="241"/>
    </location>
</feature>
<proteinExistence type="predicted"/>
<evidence type="ECO:0000256" key="3">
    <source>
        <dbReference type="ARBA" id="ARBA00022989"/>
    </source>
</evidence>
<accession>A0A1I5YK45</accession>
<organism evidence="7 8">
    <name type="scientific">Desemzia incerta</name>
    <dbReference type="NCBI Taxonomy" id="82801"/>
    <lineage>
        <taxon>Bacteria</taxon>
        <taxon>Bacillati</taxon>
        <taxon>Bacillota</taxon>
        <taxon>Bacilli</taxon>
        <taxon>Lactobacillales</taxon>
        <taxon>Carnobacteriaceae</taxon>
        <taxon>Desemzia</taxon>
    </lineage>
</organism>
<gene>
    <name evidence="7" type="ORF">SAMN04488506_2066</name>
</gene>
<protein>
    <submittedName>
        <fullName evidence="7">Fusaric acid resistance protein-like</fullName>
    </submittedName>
</protein>
<dbReference type="RefSeq" id="WP_177192559.1">
    <property type="nucleotide sequence ID" value="NZ_FOXW01000009.1"/>
</dbReference>
<dbReference type="EMBL" id="FOXW01000009">
    <property type="protein sequence ID" value="SFQ44606.1"/>
    <property type="molecule type" value="Genomic_DNA"/>
</dbReference>
<dbReference type="Proteomes" id="UP000199136">
    <property type="component" value="Unassembled WGS sequence"/>
</dbReference>
<dbReference type="STRING" id="82801.SAMN04488506_2066"/>
<reference evidence="7 8" key="1">
    <citation type="submission" date="2016-10" db="EMBL/GenBank/DDBJ databases">
        <authorList>
            <person name="de Groot N.N."/>
        </authorList>
    </citation>
    <scope>NUCLEOTIDE SEQUENCE [LARGE SCALE GENOMIC DNA]</scope>
    <source>
        <strain evidence="7 8">DSM 20581</strain>
    </source>
</reference>